<dbReference type="InterPro" id="IPR008318">
    <property type="entry name" value="UCP030820"/>
</dbReference>
<evidence type="ECO:0000313" key="1">
    <source>
        <dbReference type="EMBL" id="WOJ90006.1"/>
    </source>
</evidence>
<dbReference type="RefSeq" id="WP_407339450.1">
    <property type="nucleotide sequence ID" value="NZ_CP136862.1"/>
</dbReference>
<sequence length="168" mass="18623">MALFKNDAFSPDEWRSLAEGEDLPLEGKVILTLPQWQASREHLQAANIPIGLLLEPDAAVQTIAPDLPRFALVAVDFPKFSDGRGFSMARQIRRTDGFAGELRAVGDILFDQLQHLHRCGFDAFEIKDPATIRLLESGRRPGLSVFYQPGLGGEALEPSRPWARRATS</sequence>
<dbReference type="Pfam" id="PF06073">
    <property type="entry name" value="DUF934"/>
    <property type="match status" value="1"/>
</dbReference>
<organism evidence="1 2">
    <name type="scientific">Methylocapsa polymorpha</name>
    <dbReference type="NCBI Taxonomy" id="3080828"/>
    <lineage>
        <taxon>Bacteria</taxon>
        <taxon>Pseudomonadati</taxon>
        <taxon>Pseudomonadota</taxon>
        <taxon>Alphaproteobacteria</taxon>
        <taxon>Hyphomicrobiales</taxon>
        <taxon>Beijerinckiaceae</taxon>
        <taxon>Methylocapsa</taxon>
    </lineage>
</organism>
<dbReference type="PIRSF" id="PIRSF030820">
    <property type="entry name" value="UCP030820"/>
    <property type="match status" value="1"/>
</dbReference>
<evidence type="ECO:0000313" key="2">
    <source>
        <dbReference type="Proteomes" id="UP001626536"/>
    </source>
</evidence>
<keyword evidence="2" id="KW-1185">Reference proteome</keyword>
<proteinExistence type="predicted"/>
<protein>
    <submittedName>
        <fullName evidence="1">DUF934 domain-containing protein</fullName>
    </submittedName>
</protein>
<name>A0ABZ0HT80_9HYPH</name>
<accession>A0ABZ0HT80</accession>
<dbReference type="EMBL" id="CP136862">
    <property type="protein sequence ID" value="WOJ90006.1"/>
    <property type="molecule type" value="Genomic_DNA"/>
</dbReference>
<dbReference type="Proteomes" id="UP001626536">
    <property type="component" value="Chromosome"/>
</dbReference>
<gene>
    <name evidence="1" type="ORF">RZS28_01450</name>
</gene>
<reference evidence="1 2" key="1">
    <citation type="submission" date="2023-10" db="EMBL/GenBank/DDBJ databases">
        <title>Novel methanotroph of the genus Methylocapsa from a subarctic wetland.</title>
        <authorList>
            <person name="Belova S.E."/>
            <person name="Oshkin I.Y."/>
            <person name="Miroshnikov K."/>
            <person name="Dedysh S.N."/>
        </authorList>
    </citation>
    <scope>NUCLEOTIDE SEQUENCE [LARGE SCALE GENOMIC DNA]</scope>
    <source>
        <strain evidence="1 2">RX1</strain>
    </source>
</reference>